<dbReference type="Pfam" id="PF19620">
    <property type="entry name" value="DUF6125"/>
    <property type="match status" value="1"/>
</dbReference>
<organism evidence="1 2">
    <name type="scientific">Bipolaricaulis sibiricus</name>
    <dbReference type="NCBI Taxonomy" id="2501609"/>
    <lineage>
        <taxon>Bacteria</taxon>
        <taxon>Candidatus Bipolaricaulota</taxon>
        <taxon>Candidatus Bipolaricaulia</taxon>
        <taxon>Candidatus Bipolaricaulales</taxon>
        <taxon>Candidatus Bipolaricaulaceae</taxon>
        <taxon>Candidatus Bipolaricaulis</taxon>
    </lineage>
</organism>
<reference evidence="2" key="1">
    <citation type="submission" date="2018-12" db="EMBL/GenBank/DDBJ databases">
        <title>Complete genome sequence of an uncultured bacterium of the candidate phylum Bipolaricaulota.</title>
        <authorList>
            <person name="Kadnikov V.V."/>
            <person name="Mardanov A.V."/>
            <person name="Beletsky A.V."/>
            <person name="Frank Y.A."/>
            <person name="Karnachuk O.V."/>
            <person name="Ravin N.V."/>
        </authorList>
    </citation>
    <scope>NUCLEOTIDE SEQUENCE [LARGE SCALE GENOMIC DNA]</scope>
</reference>
<dbReference type="EMBL" id="CP034928">
    <property type="protein sequence ID" value="QAA76680.1"/>
    <property type="molecule type" value="Genomic_DNA"/>
</dbReference>
<accession>A0A410FUU8</accession>
<dbReference type="Proteomes" id="UP000287233">
    <property type="component" value="Chromosome"/>
</dbReference>
<sequence>MPDRSALEDLPPEALVGLVEDGAKNWLAMDGLWFLAVEERFGLDTAIELDRAVWEKFSPLEARRIMKRRGIAPGGGLPALAEALRFRLYARLNDQEIRWTERGTLVLEMKACRVHEARNRDRRPPFPCRAVGLVEYGAFARAVDERIAVQCRGCPPERPAGAWCAWEFSIRP</sequence>
<evidence type="ECO:0008006" key="3">
    <source>
        <dbReference type="Google" id="ProtNLM"/>
    </source>
</evidence>
<protein>
    <recommendedName>
        <fullName evidence="3">4-vinyl reductase 4VR domain-containing protein</fullName>
    </recommendedName>
</protein>
<dbReference type="KEGG" id="bih:BIP78_0914"/>
<evidence type="ECO:0000313" key="2">
    <source>
        <dbReference type="Proteomes" id="UP000287233"/>
    </source>
</evidence>
<evidence type="ECO:0000313" key="1">
    <source>
        <dbReference type="EMBL" id="QAA76680.1"/>
    </source>
</evidence>
<proteinExistence type="predicted"/>
<dbReference type="AlphaFoldDB" id="A0A410FUU8"/>
<gene>
    <name evidence="1" type="ORF">BIP78_0914</name>
</gene>
<name>A0A410FUU8_BIPS1</name>